<dbReference type="KEGG" id="aia:AWH56_022125"/>
<reference evidence="1 3" key="1">
    <citation type="submission" date="2016-10" db="EMBL/GenBank/DDBJ databases">
        <title>Draft genome sequences of four alkaliphilic bacteria belonging to the Anaerobacillus genus.</title>
        <authorList>
            <person name="Bassil N.M."/>
            <person name="Lloyd J.R."/>
        </authorList>
    </citation>
    <scope>NUCLEOTIDE SEQUENCE [LARGE SCALE GENOMIC DNA]</scope>
    <source>
        <strain evidence="1 3">NB2006</strain>
    </source>
</reference>
<evidence type="ECO:0000313" key="3">
    <source>
        <dbReference type="Proteomes" id="UP000180175"/>
    </source>
</evidence>
<evidence type="ECO:0000313" key="1">
    <source>
        <dbReference type="EMBL" id="OIJ19480.1"/>
    </source>
</evidence>
<gene>
    <name evidence="2" type="ORF">AWH56_022125</name>
    <name evidence="1" type="ORF">AWH56_08925</name>
</gene>
<reference evidence="2 3" key="2">
    <citation type="journal article" date="2017" name="Genome Announc.">
        <title>Draft Genome Sequences of Four Alkaliphilic Bacteria Belonging to the Anaerobacillus Genus.</title>
        <authorList>
            <person name="Bassil N.M."/>
            <person name="Lloyd J.R."/>
        </authorList>
    </citation>
    <scope>NUCLEOTIDE SEQUENCE [LARGE SCALE GENOMIC DNA]</scope>
    <source>
        <strain evidence="2 3">NB2006</strain>
    </source>
</reference>
<dbReference type="EMBL" id="CP063356">
    <property type="protein sequence ID" value="QOY35357.1"/>
    <property type="molecule type" value="Genomic_DNA"/>
</dbReference>
<sequence>MIEVTTEDEFQYHKWRTSYIIVKDSIRTLVHKSNCNDVNLAKFRERESNSDKKYFFTLDLDLENGGLQAEKCYNCWPE</sequence>
<protein>
    <submittedName>
        <fullName evidence="1">Uncharacterized protein</fullName>
    </submittedName>
</protein>
<dbReference type="EMBL" id="LQXD01000078">
    <property type="protein sequence ID" value="OIJ19480.1"/>
    <property type="molecule type" value="Genomic_DNA"/>
</dbReference>
<organism evidence="1 3">
    <name type="scientific">Anaerobacillus isosaccharinicus</name>
    <dbReference type="NCBI Taxonomy" id="1532552"/>
    <lineage>
        <taxon>Bacteria</taxon>
        <taxon>Bacillati</taxon>
        <taxon>Bacillota</taxon>
        <taxon>Bacilli</taxon>
        <taxon>Bacillales</taxon>
        <taxon>Bacillaceae</taxon>
        <taxon>Anaerobacillus</taxon>
    </lineage>
</organism>
<proteinExistence type="predicted"/>
<accession>A0A1S2M4Q7</accession>
<dbReference type="Proteomes" id="UP000180175">
    <property type="component" value="Chromosome"/>
</dbReference>
<evidence type="ECO:0000313" key="2">
    <source>
        <dbReference type="EMBL" id="QOY35357.1"/>
    </source>
</evidence>
<dbReference type="OrthoDB" id="2679561at2"/>
<reference evidence="2" key="4">
    <citation type="submission" date="2020-10" db="EMBL/GenBank/DDBJ databases">
        <authorList>
            <person name="Bassil N.M."/>
            <person name="Lloyd J.R."/>
        </authorList>
    </citation>
    <scope>NUCLEOTIDE SEQUENCE</scope>
    <source>
        <strain evidence="2">NB2006</strain>
    </source>
</reference>
<dbReference type="AlphaFoldDB" id="A0A1S2M4Q7"/>
<reference evidence="2 3" key="3">
    <citation type="journal article" date="2019" name="Int. J. Syst. Evol. Microbiol.">
        <title>Anaerobacillus isosaccharinicus sp. nov., an alkaliphilic bacterium which degrades isosaccharinic acid.</title>
        <authorList>
            <person name="Bassil N.M."/>
            <person name="Lloyd J.R."/>
        </authorList>
    </citation>
    <scope>NUCLEOTIDE SEQUENCE [LARGE SCALE GENOMIC DNA]</scope>
    <source>
        <strain evidence="2 3">NB2006</strain>
    </source>
</reference>
<keyword evidence="3" id="KW-1185">Reference proteome</keyword>
<name>A0A1S2M4Q7_9BACI</name>
<dbReference type="RefSeq" id="WP_071316814.1">
    <property type="nucleotide sequence ID" value="NZ_CP063356.2"/>
</dbReference>